<dbReference type="Proteomes" id="UP000283868">
    <property type="component" value="Unassembled WGS sequence"/>
</dbReference>
<protein>
    <submittedName>
        <fullName evidence="1">Uncharacterized protein</fullName>
    </submittedName>
</protein>
<proteinExistence type="predicted"/>
<name>A0A425VQK3_PREIN</name>
<dbReference type="EMBL" id="QXEN01000003">
    <property type="protein sequence ID" value="RRF87886.1"/>
    <property type="molecule type" value="Genomic_DNA"/>
</dbReference>
<comment type="caution">
    <text evidence="1">The sequence shown here is derived from an EMBL/GenBank/DDBJ whole genome shotgun (WGS) entry which is preliminary data.</text>
</comment>
<gene>
    <name evidence="1" type="ORF">D2S45_03040</name>
</gene>
<evidence type="ECO:0000313" key="1">
    <source>
        <dbReference type="EMBL" id="RRF87886.1"/>
    </source>
</evidence>
<accession>A0A425VQK3</accession>
<reference evidence="1 2" key="1">
    <citation type="submission" date="2018-08" db="EMBL/GenBank/DDBJ databases">
        <title>Comparative analysis of Prevotella intermedia strains.</title>
        <authorList>
            <person name="Moon J.-H."/>
            <person name="Lee J.-H."/>
        </authorList>
    </citation>
    <scope>NUCLEOTIDE SEQUENCE [LARGE SCALE GENOMIC DNA]</scope>
    <source>
        <strain evidence="1 2">ATCC 15033</strain>
    </source>
</reference>
<dbReference type="RefSeq" id="WP_124983479.1">
    <property type="nucleotide sequence ID" value="NZ_QXEN01000003.1"/>
</dbReference>
<organism evidence="1 2">
    <name type="scientific">Prevotella intermedia</name>
    <dbReference type="NCBI Taxonomy" id="28131"/>
    <lineage>
        <taxon>Bacteria</taxon>
        <taxon>Pseudomonadati</taxon>
        <taxon>Bacteroidota</taxon>
        <taxon>Bacteroidia</taxon>
        <taxon>Bacteroidales</taxon>
        <taxon>Prevotellaceae</taxon>
        <taxon>Prevotella</taxon>
    </lineage>
</organism>
<keyword evidence="2" id="KW-1185">Reference proteome</keyword>
<sequence>MRNTLTINALQNQLFCILKAAVLHGKTVGFALQNSRFRITKQKRFCRCFFIAQLLFALPLDRWQKG</sequence>
<dbReference type="AlphaFoldDB" id="A0A425VQK3"/>
<evidence type="ECO:0000313" key="2">
    <source>
        <dbReference type="Proteomes" id="UP000283868"/>
    </source>
</evidence>